<comment type="caution">
    <text evidence="2">The sequence shown here is derived from an EMBL/GenBank/DDBJ whole genome shotgun (WGS) entry which is preliminary data.</text>
</comment>
<feature type="region of interest" description="Disordered" evidence="1">
    <location>
        <begin position="51"/>
        <end position="79"/>
    </location>
</feature>
<protein>
    <submittedName>
        <fullName evidence="2">Uncharacterized protein</fullName>
    </submittedName>
</protein>
<feature type="region of interest" description="Disordered" evidence="1">
    <location>
        <begin position="116"/>
        <end position="137"/>
    </location>
</feature>
<organism evidence="2 3">
    <name type="scientific">Streptomyces axinellae</name>
    <dbReference type="NCBI Taxonomy" id="552788"/>
    <lineage>
        <taxon>Bacteria</taxon>
        <taxon>Bacillati</taxon>
        <taxon>Actinomycetota</taxon>
        <taxon>Actinomycetes</taxon>
        <taxon>Kitasatosporales</taxon>
        <taxon>Streptomycetaceae</taxon>
        <taxon>Streptomyces</taxon>
    </lineage>
</organism>
<proteinExistence type="predicted"/>
<dbReference type="Proteomes" id="UP001501447">
    <property type="component" value="Unassembled WGS sequence"/>
</dbReference>
<reference evidence="2 3" key="1">
    <citation type="journal article" date="2019" name="Int. J. Syst. Evol. Microbiol.">
        <title>The Global Catalogue of Microorganisms (GCM) 10K type strain sequencing project: providing services to taxonomists for standard genome sequencing and annotation.</title>
        <authorList>
            <consortium name="The Broad Institute Genomics Platform"/>
            <consortium name="The Broad Institute Genome Sequencing Center for Infectious Disease"/>
            <person name="Wu L."/>
            <person name="Ma J."/>
        </authorList>
    </citation>
    <scope>NUCLEOTIDE SEQUENCE [LARGE SCALE GENOMIC DNA]</scope>
    <source>
        <strain evidence="2 3">JCM 16373</strain>
    </source>
</reference>
<evidence type="ECO:0000256" key="1">
    <source>
        <dbReference type="SAM" id="MobiDB-lite"/>
    </source>
</evidence>
<evidence type="ECO:0000313" key="2">
    <source>
        <dbReference type="EMBL" id="GAA2609564.1"/>
    </source>
</evidence>
<dbReference type="EMBL" id="BAAARJ010000006">
    <property type="protein sequence ID" value="GAA2609564.1"/>
    <property type="molecule type" value="Genomic_DNA"/>
</dbReference>
<evidence type="ECO:0000313" key="3">
    <source>
        <dbReference type="Proteomes" id="UP001501447"/>
    </source>
</evidence>
<gene>
    <name evidence="2" type="ORF">GCM10009863_23890</name>
</gene>
<keyword evidence="3" id="KW-1185">Reference proteome</keyword>
<name>A0ABN3Q1H6_9ACTN</name>
<sequence length="137" mass="14575">MDTRLFCTGGRTVDVRGMALLMRFSRAHRKTAALTAAALLPLLATAPLAHAAPAPRPAADPPRTGFERTDGARWTTQPEEQDFLAAVDKGSRRVSLDTIGKTKQGRPVQLVRIGGPTSRAASTAQPHETVMPAPPCP</sequence>
<accession>A0ABN3Q1H6</accession>